<name>A0A2G5VPQ8_9PELO</name>
<keyword evidence="2" id="KW-1185">Reference proteome</keyword>
<sequence length="68" mass="7717">MSGIETPEEYEHLLVRAWSMQWDNMPRLNAAWLDGVRKPECVGNSSCKGITAFKFTDPLLTENPTGYL</sequence>
<dbReference type="OrthoDB" id="5807131at2759"/>
<proteinExistence type="predicted"/>
<dbReference type="AlphaFoldDB" id="A0A2G5VPQ8"/>
<gene>
    <name evidence="1" type="primary">Cnig_chr_I.g3348</name>
    <name evidence="1" type="ORF">B9Z55_003348</name>
</gene>
<evidence type="ECO:0000313" key="2">
    <source>
        <dbReference type="Proteomes" id="UP000230233"/>
    </source>
</evidence>
<comment type="caution">
    <text evidence="1">The sequence shown here is derived from an EMBL/GenBank/DDBJ whole genome shotgun (WGS) entry which is preliminary data.</text>
</comment>
<dbReference type="Proteomes" id="UP000230233">
    <property type="component" value="Chromosome I"/>
</dbReference>
<evidence type="ECO:0000313" key="1">
    <source>
        <dbReference type="EMBL" id="PIC53799.1"/>
    </source>
</evidence>
<dbReference type="EMBL" id="PDUG01000001">
    <property type="protein sequence ID" value="PIC53799.1"/>
    <property type="molecule type" value="Genomic_DNA"/>
</dbReference>
<reference evidence="2" key="1">
    <citation type="submission" date="2017-10" db="EMBL/GenBank/DDBJ databases">
        <title>Rapid genome shrinkage in a self-fertile nematode reveals novel sperm competition proteins.</title>
        <authorList>
            <person name="Yin D."/>
            <person name="Schwarz E.M."/>
            <person name="Thomas C.G."/>
            <person name="Felde R.L."/>
            <person name="Korf I.F."/>
            <person name="Cutter A.D."/>
            <person name="Schartner C.M."/>
            <person name="Ralston E.J."/>
            <person name="Meyer B.J."/>
            <person name="Haag E.S."/>
        </authorList>
    </citation>
    <scope>NUCLEOTIDE SEQUENCE [LARGE SCALE GENOMIC DNA]</scope>
    <source>
        <strain evidence="2">JU1422</strain>
    </source>
</reference>
<accession>A0A2G5VPQ8</accession>
<organism evidence="1 2">
    <name type="scientific">Caenorhabditis nigoni</name>
    <dbReference type="NCBI Taxonomy" id="1611254"/>
    <lineage>
        <taxon>Eukaryota</taxon>
        <taxon>Metazoa</taxon>
        <taxon>Ecdysozoa</taxon>
        <taxon>Nematoda</taxon>
        <taxon>Chromadorea</taxon>
        <taxon>Rhabditida</taxon>
        <taxon>Rhabditina</taxon>
        <taxon>Rhabditomorpha</taxon>
        <taxon>Rhabditoidea</taxon>
        <taxon>Rhabditidae</taxon>
        <taxon>Peloderinae</taxon>
        <taxon>Caenorhabditis</taxon>
    </lineage>
</organism>
<protein>
    <submittedName>
        <fullName evidence="1">Uncharacterized protein</fullName>
    </submittedName>
</protein>